<keyword evidence="3" id="KW-1185">Reference proteome</keyword>
<proteinExistence type="predicted"/>
<reference evidence="2" key="1">
    <citation type="submission" date="2020-11" db="EMBL/GenBank/DDBJ databases">
        <title>Nocardia NEAU-351.nov., a novel actinomycete isolated from the cow dung.</title>
        <authorList>
            <person name="Zhang X."/>
        </authorList>
    </citation>
    <scope>NUCLEOTIDE SEQUENCE</scope>
    <source>
        <strain evidence="2">NEAU-351</strain>
    </source>
</reference>
<protein>
    <recommendedName>
        <fullName evidence="1">DNA primase/polymerase bifunctional N-terminal domain-containing protein</fullName>
    </recommendedName>
</protein>
<sequence>MFETCYTPYDVAHLLRHRYGLPVELTAARPTVVCGPRLDAVDMPATLGSLVLGVLNDRHIGPVVADPRGRRWTFLVTPPAPTNTEHARILSAHGASVRADGRRVMLPMSDHGFGWRWACEPRLGARRLPTGAAVSAALAHLAAADAPSEPTTDSPSREISARLRESYRIGIGRR</sequence>
<organism evidence="2 3">
    <name type="scientific">Nocardia bovistercoris</name>
    <dbReference type="NCBI Taxonomy" id="2785916"/>
    <lineage>
        <taxon>Bacteria</taxon>
        <taxon>Bacillati</taxon>
        <taxon>Actinomycetota</taxon>
        <taxon>Actinomycetes</taxon>
        <taxon>Mycobacteriales</taxon>
        <taxon>Nocardiaceae</taxon>
        <taxon>Nocardia</taxon>
    </lineage>
</organism>
<dbReference type="EMBL" id="JADMLG010000003">
    <property type="protein sequence ID" value="MBH0776462.1"/>
    <property type="molecule type" value="Genomic_DNA"/>
</dbReference>
<name>A0A931IA35_9NOCA</name>
<evidence type="ECO:0000313" key="3">
    <source>
        <dbReference type="Proteomes" id="UP000655751"/>
    </source>
</evidence>
<feature type="domain" description="DNA primase/polymerase bifunctional N-terminal" evidence="1">
    <location>
        <begin position="32"/>
        <end position="121"/>
    </location>
</feature>
<comment type="caution">
    <text evidence="2">The sequence shown here is derived from an EMBL/GenBank/DDBJ whole genome shotgun (WGS) entry which is preliminary data.</text>
</comment>
<dbReference type="Pfam" id="PF09250">
    <property type="entry name" value="Prim-Pol"/>
    <property type="match status" value="1"/>
</dbReference>
<dbReference type="InterPro" id="IPR015330">
    <property type="entry name" value="DNA_primase/pol_bifunc_N"/>
</dbReference>
<accession>A0A931IA35</accession>
<evidence type="ECO:0000259" key="1">
    <source>
        <dbReference type="Pfam" id="PF09250"/>
    </source>
</evidence>
<evidence type="ECO:0000313" key="2">
    <source>
        <dbReference type="EMBL" id="MBH0776462.1"/>
    </source>
</evidence>
<dbReference type="RefSeq" id="WP_196148799.1">
    <property type="nucleotide sequence ID" value="NZ_JADMLG010000003.1"/>
</dbReference>
<dbReference type="Proteomes" id="UP000655751">
    <property type="component" value="Unassembled WGS sequence"/>
</dbReference>
<dbReference type="AlphaFoldDB" id="A0A931IA35"/>
<gene>
    <name evidence="2" type="ORF">IT779_09205</name>
</gene>